<evidence type="ECO:0000313" key="15">
    <source>
        <dbReference type="Proteomes" id="UP000886743"/>
    </source>
</evidence>
<gene>
    <name evidence="14" type="ORF">IAC74_00925</name>
</gene>
<dbReference type="Pfam" id="PF18075">
    <property type="entry name" value="FtsX_ECD"/>
    <property type="match status" value="1"/>
</dbReference>
<evidence type="ECO:0000256" key="5">
    <source>
        <dbReference type="ARBA" id="ARBA00022618"/>
    </source>
</evidence>
<keyword evidence="9 10" id="KW-0131">Cell cycle</keyword>
<evidence type="ECO:0000259" key="13">
    <source>
        <dbReference type="Pfam" id="PF18075"/>
    </source>
</evidence>
<dbReference type="InterPro" id="IPR003838">
    <property type="entry name" value="ABC3_permease_C"/>
</dbReference>
<dbReference type="GO" id="GO:0051301">
    <property type="term" value="P:cell division"/>
    <property type="evidence" value="ECO:0007669"/>
    <property type="project" value="UniProtKB-KW"/>
</dbReference>
<protein>
    <recommendedName>
        <fullName evidence="3 10">Cell division protein FtsX</fullName>
    </recommendedName>
</protein>
<evidence type="ECO:0000256" key="11">
    <source>
        <dbReference type="SAM" id="Phobius"/>
    </source>
</evidence>
<feature type="transmembrane region" description="Helical" evidence="11">
    <location>
        <begin position="268"/>
        <end position="292"/>
    </location>
</feature>
<sequence>MKLSNFRYFVSQAFHSVIRNGLMSVTSIFTVLCCMIILGLFLVVSINVNYIADQIQDQCEIQAFMAEDSTDAQIAQARAQIEAIANVASVEPFTKEDTLEYAREMFGDQAAALDGYEEDNPFRDSFQISLVDLSQSAATIAEIQQVSGVAEVANRQDTMDSVLNVTNMIKNMSFWVMLLLGIVSIFIIANTIKLAVFARRKEINVMKFVGATNWFIRWPFVFEGIIIGVTGAVIAFGLISWGYVGLLGWMSGTGFQMDMFQLKTYQDIWWMLLCSFVGIGAVIGAAGSALSIRKHLDV</sequence>
<feature type="transmembrane region" description="Helical" evidence="11">
    <location>
        <begin position="218"/>
        <end position="248"/>
    </location>
</feature>
<feature type="domain" description="FtsX extracellular" evidence="13">
    <location>
        <begin position="60"/>
        <end position="152"/>
    </location>
</feature>
<dbReference type="InterPro" id="IPR004513">
    <property type="entry name" value="FtsX"/>
</dbReference>
<evidence type="ECO:0000256" key="8">
    <source>
        <dbReference type="ARBA" id="ARBA00023136"/>
    </source>
</evidence>
<keyword evidence="8 10" id="KW-0472">Membrane</keyword>
<proteinExistence type="inferred from homology"/>
<evidence type="ECO:0000256" key="4">
    <source>
        <dbReference type="ARBA" id="ARBA00022475"/>
    </source>
</evidence>
<dbReference type="Pfam" id="PF02687">
    <property type="entry name" value="FtsX"/>
    <property type="match status" value="1"/>
</dbReference>
<reference evidence="14" key="1">
    <citation type="submission" date="2020-10" db="EMBL/GenBank/DDBJ databases">
        <authorList>
            <person name="Gilroy R."/>
        </authorList>
    </citation>
    <scope>NUCLEOTIDE SEQUENCE</scope>
    <source>
        <strain evidence="14">4920</strain>
    </source>
</reference>
<evidence type="ECO:0000256" key="2">
    <source>
        <dbReference type="ARBA" id="ARBA00007379"/>
    </source>
</evidence>
<evidence type="ECO:0000256" key="6">
    <source>
        <dbReference type="ARBA" id="ARBA00022692"/>
    </source>
</evidence>
<dbReference type="InterPro" id="IPR040690">
    <property type="entry name" value="FtsX_ECD"/>
</dbReference>
<evidence type="ECO:0000259" key="12">
    <source>
        <dbReference type="Pfam" id="PF02687"/>
    </source>
</evidence>
<keyword evidence="6 11" id="KW-0812">Transmembrane</keyword>
<accession>A0A9D1NGD5</accession>
<keyword evidence="7 11" id="KW-1133">Transmembrane helix</keyword>
<dbReference type="NCBIfam" id="NF038347">
    <property type="entry name" value="FtsX_Gpos"/>
    <property type="match status" value="1"/>
</dbReference>
<evidence type="ECO:0000256" key="3">
    <source>
        <dbReference type="ARBA" id="ARBA00021907"/>
    </source>
</evidence>
<feature type="transmembrane region" description="Helical" evidence="11">
    <location>
        <begin position="174"/>
        <end position="197"/>
    </location>
</feature>
<comment type="similarity">
    <text evidence="2 10">Belongs to the ABC-4 integral membrane protein family. FtsX subfamily.</text>
</comment>
<dbReference type="Proteomes" id="UP000886743">
    <property type="component" value="Unassembled WGS sequence"/>
</dbReference>
<evidence type="ECO:0000256" key="10">
    <source>
        <dbReference type="PIRNR" id="PIRNR003097"/>
    </source>
</evidence>
<feature type="domain" description="ABC3 transporter permease C-terminal" evidence="12">
    <location>
        <begin position="176"/>
        <end position="291"/>
    </location>
</feature>
<organism evidence="14 15">
    <name type="scientific">Candidatus Aphodoplasma excrementigallinarum</name>
    <dbReference type="NCBI Taxonomy" id="2840673"/>
    <lineage>
        <taxon>Bacteria</taxon>
        <taxon>Bacillati</taxon>
        <taxon>Bacillota</taxon>
        <taxon>Clostridia</taxon>
        <taxon>Eubacteriales</taxon>
        <taxon>Candidatus Aphodoplasma</taxon>
    </lineage>
</organism>
<dbReference type="AlphaFoldDB" id="A0A9D1NGD5"/>
<dbReference type="Gene3D" id="3.30.70.3040">
    <property type="match status" value="1"/>
</dbReference>
<comment type="function">
    <text evidence="10">Part of the ABC transporter FtsEX involved in asymmetric cellular division facilitating the initiation of sporulation.</text>
</comment>
<evidence type="ECO:0000256" key="7">
    <source>
        <dbReference type="ARBA" id="ARBA00022989"/>
    </source>
</evidence>
<dbReference type="PIRSF" id="PIRSF003097">
    <property type="entry name" value="FtsX"/>
    <property type="match status" value="1"/>
</dbReference>
<keyword evidence="4 10" id="KW-1003">Cell membrane</keyword>
<dbReference type="PANTHER" id="PTHR47755:SF1">
    <property type="entry name" value="CELL DIVISION PROTEIN FTSX"/>
    <property type="match status" value="1"/>
</dbReference>
<evidence type="ECO:0000313" key="14">
    <source>
        <dbReference type="EMBL" id="HIV02107.1"/>
    </source>
</evidence>
<comment type="caution">
    <text evidence="14">The sequence shown here is derived from an EMBL/GenBank/DDBJ whole genome shotgun (WGS) entry which is preliminary data.</text>
</comment>
<evidence type="ECO:0000256" key="1">
    <source>
        <dbReference type="ARBA" id="ARBA00004651"/>
    </source>
</evidence>
<reference evidence="14" key="2">
    <citation type="journal article" date="2021" name="PeerJ">
        <title>Extensive microbial diversity within the chicken gut microbiome revealed by metagenomics and culture.</title>
        <authorList>
            <person name="Gilroy R."/>
            <person name="Ravi A."/>
            <person name="Getino M."/>
            <person name="Pursley I."/>
            <person name="Horton D.L."/>
            <person name="Alikhan N.F."/>
            <person name="Baker D."/>
            <person name="Gharbi K."/>
            <person name="Hall N."/>
            <person name="Watson M."/>
            <person name="Adriaenssens E.M."/>
            <person name="Foster-Nyarko E."/>
            <person name="Jarju S."/>
            <person name="Secka A."/>
            <person name="Antonio M."/>
            <person name="Oren A."/>
            <person name="Chaudhuri R.R."/>
            <person name="La Ragione R."/>
            <person name="Hildebrand F."/>
            <person name="Pallen M.J."/>
        </authorList>
    </citation>
    <scope>NUCLEOTIDE SEQUENCE</scope>
    <source>
        <strain evidence="14">4920</strain>
    </source>
</reference>
<feature type="transmembrane region" description="Helical" evidence="11">
    <location>
        <begin position="21"/>
        <end position="44"/>
    </location>
</feature>
<dbReference type="EMBL" id="DVOF01000027">
    <property type="protein sequence ID" value="HIV02107.1"/>
    <property type="molecule type" value="Genomic_DNA"/>
</dbReference>
<dbReference type="PANTHER" id="PTHR47755">
    <property type="entry name" value="CELL DIVISION PROTEIN FTSX"/>
    <property type="match status" value="1"/>
</dbReference>
<evidence type="ECO:0000256" key="9">
    <source>
        <dbReference type="ARBA" id="ARBA00023306"/>
    </source>
</evidence>
<comment type="subcellular location">
    <subcellularLocation>
        <location evidence="1">Cell membrane</location>
        <topology evidence="1">Multi-pass membrane protein</topology>
    </subcellularLocation>
</comment>
<dbReference type="GO" id="GO:0005886">
    <property type="term" value="C:plasma membrane"/>
    <property type="evidence" value="ECO:0007669"/>
    <property type="project" value="UniProtKB-SubCell"/>
</dbReference>
<dbReference type="InterPro" id="IPR058204">
    <property type="entry name" value="FtsX_firmicutes-type"/>
</dbReference>
<keyword evidence="5 10" id="KW-0132">Cell division</keyword>
<name>A0A9D1NGD5_9FIRM</name>